<sequence length="182" mass="19518">MKSMRHLVAALSVAVLAVAGSGSAALADTAPGEMLGDSTFTNDTGQWWGNDVDIRATNGELEANVPSGGFGDLPGGIVNPWDHSIGYSPLSFTGQQLYTLSFDARATRDVTLDVSVYTYNTGQYIPYWDRPVALTTTTQHFEVPVAMYYTASDRSLGFQVGTYGPAYNLYLDNISLVPTQSG</sequence>
<reference evidence="2 3" key="1">
    <citation type="submission" date="2021-03" db="EMBL/GenBank/DDBJ databases">
        <authorList>
            <person name="Kanchanasin P."/>
            <person name="Saeng-In P."/>
            <person name="Phongsopitanun W."/>
            <person name="Yuki M."/>
            <person name="Kudo T."/>
            <person name="Ohkuma M."/>
            <person name="Tanasupawat S."/>
        </authorList>
    </citation>
    <scope>NUCLEOTIDE SEQUENCE [LARGE SCALE GENOMIC DNA]</scope>
    <source>
        <strain evidence="2 3">L46</strain>
    </source>
</reference>
<evidence type="ECO:0000313" key="2">
    <source>
        <dbReference type="EMBL" id="MBO2436531.1"/>
    </source>
</evidence>
<dbReference type="Proteomes" id="UP000666915">
    <property type="component" value="Unassembled WGS sequence"/>
</dbReference>
<name>A0ABS3QRJ4_9ACTN</name>
<feature type="chain" id="PRO_5047408103" evidence="1">
    <location>
        <begin position="25"/>
        <end position="182"/>
    </location>
</feature>
<comment type="caution">
    <text evidence="2">The sequence shown here is derived from an EMBL/GenBank/DDBJ whole genome shotgun (WGS) entry which is preliminary data.</text>
</comment>
<feature type="signal peptide" evidence="1">
    <location>
        <begin position="1"/>
        <end position="24"/>
    </location>
</feature>
<keyword evidence="1" id="KW-0732">Signal</keyword>
<dbReference type="InterPro" id="IPR008979">
    <property type="entry name" value="Galactose-bd-like_sf"/>
</dbReference>
<dbReference type="SUPFAM" id="SSF49785">
    <property type="entry name" value="Galactose-binding domain-like"/>
    <property type="match status" value="1"/>
</dbReference>
<proteinExistence type="predicted"/>
<evidence type="ECO:0000256" key="1">
    <source>
        <dbReference type="SAM" id="SignalP"/>
    </source>
</evidence>
<accession>A0ABS3QRJ4</accession>
<gene>
    <name evidence="2" type="ORF">J4557_03265</name>
</gene>
<dbReference type="Gene3D" id="2.60.120.260">
    <property type="entry name" value="Galactose-binding domain-like"/>
    <property type="match status" value="1"/>
</dbReference>
<keyword evidence="3" id="KW-1185">Reference proteome</keyword>
<protein>
    <submittedName>
        <fullName evidence="2">Carbohydrate binding domain-containing protein</fullName>
    </submittedName>
</protein>
<organism evidence="2 3">
    <name type="scientific">Actinomadura nitritigenes</name>
    <dbReference type="NCBI Taxonomy" id="134602"/>
    <lineage>
        <taxon>Bacteria</taxon>
        <taxon>Bacillati</taxon>
        <taxon>Actinomycetota</taxon>
        <taxon>Actinomycetes</taxon>
        <taxon>Streptosporangiales</taxon>
        <taxon>Thermomonosporaceae</taxon>
        <taxon>Actinomadura</taxon>
    </lineage>
</organism>
<dbReference type="EMBL" id="JAGEOK010000002">
    <property type="protein sequence ID" value="MBO2436531.1"/>
    <property type="molecule type" value="Genomic_DNA"/>
</dbReference>
<dbReference type="RefSeq" id="WP_208264823.1">
    <property type="nucleotide sequence ID" value="NZ_BAAAGM010000032.1"/>
</dbReference>
<evidence type="ECO:0000313" key="3">
    <source>
        <dbReference type="Proteomes" id="UP000666915"/>
    </source>
</evidence>